<dbReference type="CDD" id="cd07814">
    <property type="entry name" value="SRPBCC_CalC_Aha1-like"/>
    <property type="match status" value="1"/>
</dbReference>
<dbReference type="Pfam" id="PF10604">
    <property type="entry name" value="Polyketide_cyc2"/>
    <property type="match status" value="1"/>
</dbReference>
<dbReference type="InterPro" id="IPR019587">
    <property type="entry name" value="Polyketide_cyclase/dehydratase"/>
</dbReference>
<dbReference type="Gene3D" id="3.30.530.20">
    <property type="match status" value="1"/>
</dbReference>
<organism evidence="1 2">
    <name type="scientific">Frigoriglobus tundricola</name>
    <dbReference type="NCBI Taxonomy" id="2774151"/>
    <lineage>
        <taxon>Bacteria</taxon>
        <taxon>Pseudomonadati</taxon>
        <taxon>Planctomycetota</taxon>
        <taxon>Planctomycetia</taxon>
        <taxon>Gemmatales</taxon>
        <taxon>Gemmataceae</taxon>
        <taxon>Frigoriglobus</taxon>
    </lineage>
</organism>
<reference evidence="2" key="1">
    <citation type="submission" date="2020-05" db="EMBL/GenBank/DDBJ databases">
        <title>Frigoriglobus tundricola gen. nov., sp. nov., a psychrotolerant cellulolytic planctomycete of the family Gemmataceae with two divergent copies of 16S rRNA gene.</title>
        <authorList>
            <person name="Kulichevskaya I.S."/>
            <person name="Ivanova A.A."/>
            <person name="Naumoff D.G."/>
            <person name="Beletsky A.V."/>
            <person name="Rijpstra W.I.C."/>
            <person name="Sinninghe Damste J.S."/>
            <person name="Mardanov A.V."/>
            <person name="Ravin N.V."/>
            <person name="Dedysh S.N."/>
        </authorList>
    </citation>
    <scope>NUCLEOTIDE SEQUENCE [LARGE SCALE GENOMIC DNA]</scope>
    <source>
        <strain evidence="2">PL17</strain>
    </source>
</reference>
<dbReference type="RefSeq" id="WP_227254590.1">
    <property type="nucleotide sequence ID" value="NZ_CP053452.2"/>
</dbReference>
<dbReference type="AlphaFoldDB" id="A0A6M5Z393"/>
<keyword evidence="2" id="KW-1185">Reference proteome</keyword>
<protein>
    <submittedName>
        <fullName evidence="1">Activator of Hsp90 ATPase 1 family protein</fullName>
    </submittedName>
</protein>
<name>A0A6M5Z393_9BACT</name>
<dbReference type="SUPFAM" id="SSF55961">
    <property type="entry name" value="Bet v1-like"/>
    <property type="match status" value="1"/>
</dbReference>
<evidence type="ECO:0000313" key="1">
    <source>
        <dbReference type="EMBL" id="QJX00011.1"/>
    </source>
</evidence>
<gene>
    <name evidence="1" type="ORF">FTUN_7633</name>
</gene>
<proteinExistence type="predicted"/>
<dbReference type="KEGG" id="ftj:FTUN_7633"/>
<dbReference type="EMBL" id="CP053452">
    <property type="protein sequence ID" value="QJX00011.1"/>
    <property type="molecule type" value="Genomic_DNA"/>
</dbReference>
<dbReference type="InterPro" id="IPR023393">
    <property type="entry name" value="START-like_dom_sf"/>
</dbReference>
<accession>A0A6M5Z393</accession>
<dbReference type="Proteomes" id="UP000503447">
    <property type="component" value="Chromosome"/>
</dbReference>
<evidence type="ECO:0000313" key="2">
    <source>
        <dbReference type="Proteomes" id="UP000503447"/>
    </source>
</evidence>
<sequence>MSIKKEPSGRRSVQIEIEVPGTPEEVWQAIATGAGISSWLVPAEFEERDGTPVALKLNFGPGIEPRSEVTAWEPPRMYATTADGFVPGSPPIASEWTVEARAGGTCVLRIVQSLFASTDDWDDQLGCSGAAFAAFLRTLQIYLTHFRGLRSQSMKWMVPARGTEAEAWEALTTALGLNGVRVGQRYTSPAGVPPLSGVVEYVNHSPFDILLRLDKPEPAVAAFGAVNCGDAIMVGLNVYLYGDRADETAARTTPLWDAWFQERFPVLSEPGKSA</sequence>